<sequence length="135" mass="14735">MPDRRFLTENSDSLQVLTGLVSLAVTLLPALPGWWLRRKQVTYRVHLDTPVGINPAEGTSMIDVQLHNRKNVVEKPSFALVRIVNTGNSASGAARSGPTPVVGSSATRPSAAGRASARCGCPARRWWWSPRPRPR</sequence>
<keyword evidence="2" id="KW-1133">Transmembrane helix</keyword>
<evidence type="ECO:0000256" key="1">
    <source>
        <dbReference type="SAM" id="MobiDB-lite"/>
    </source>
</evidence>
<accession>A0A290Z8E3</accession>
<feature type="transmembrane region" description="Helical" evidence="2">
    <location>
        <begin position="16"/>
        <end position="36"/>
    </location>
</feature>
<gene>
    <name evidence="3" type="ORF">CNX65_20080</name>
</gene>
<keyword evidence="2" id="KW-0472">Membrane</keyword>
<reference evidence="3" key="1">
    <citation type="submission" date="2017-09" db="EMBL/GenBank/DDBJ databases">
        <title>Complete Genome Sequence of ansamitocin-producing Bacterium Actinosynnema pretiosum X47.</title>
        <authorList>
            <person name="Cao G."/>
            <person name="Zong G."/>
            <person name="Zhong C."/>
            <person name="Fu J."/>
        </authorList>
    </citation>
    <scope>NUCLEOTIDE SEQUENCE [LARGE SCALE GENOMIC DNA]</scope>
    <source>
        <strain evidence="3">X47</strain>
    </source>
</reference>
<name>A0A290Z8E3_9PSEU</name>
<evidence type="ECO:0000256" key="2">
    <source>
        <dbReference type="SAM" id="Phobius"/>
    </source>
</evidence>
<dbReference type="KEGG" id="apre:CNX65_20080"/>
<dbReference type="RefSeq" id="WP_096495132.1">
    <property type="nucleotide sequence ID" value="NZ_CP023445.1"/>
</dbReference>
<organism evidence="3 4">
    <name type="scientific">Actinosynnema pretiosum</name>
    <dbReference type="NCBI Taxonomy" id="42197"/>
    <lineage>
        <taxon>Bacteria</taxon>
        <taxon>Bacillati</taxon>
        <taxon>Actinomycetota</taxon>
        <taxon>Actinomycetes</taxon>
        <taxon>Pseudonocardiales</taxon>
        <taxon>Pseudonocardiaceae</taxon>
        <taxon>Actinosynnema</taxon>
    </lineage>
</organism>
<feature type="region of interest" description="Disordered" evidence="1">
    <location>
        <begin position="89"/>
        <end position="116"/>
    </location>
</feature>
<proteinExistence type="predicted"/>
<dbReference type="Proteomes" id="UP000218505">
    <property type="component" value="Chromosome"/>
</dbReference>
<dbReference type="AlphaFoldDB" id="A0A290Z8E3"/>
<evidence type="ECO:0000313" key="3">
    <source>
        <dbReference type="EMBL" id="ATE55297.1"/>
    </source>
</evidence>
<dbReference type="EMBL" id="CP023445">
    <property type="protein sequence ID" value="ATE55297.1"/>
    <property type="molecule type" value="Genomic_DNA"/>
</dbReference>
<keyword evidence="4" id="KW-1185">Reference proteome</keyword>
<evidence type="ECO:0000313" key="4">
    <source>
        <dbReference type="Proteomes" id="UP000218505"/>
    </source>
</evidence>
<protein>
    <submittedName>
        <fullName evidence="3">Uncharacterized protein</fullName>
    </submittedName>
</protein>
<keyword evidence="2" id="KW-0812">Transmembrane</keyword>